<dbReference type="PANTHER" id="PTHR35866:SF1">
    <property type="entry name" value="YKGJ FAMILY CYSTEINE CLUSTER PROTEIN"/>
    <property type="match status" value="1"/>
</dbReference>
<reference evidence="1" key="1">
    <citation type="submission" date="2016-10" db="EMBL/GenBank/DDBJ databases">
        <authorList>
            <person name="de Groot N.N."/>
        </authorList>
    </citation>
    <scope>NUCLEOTIDE SEQUENCE</scope>
</reference>
<proteinExistence type="predicted"/>
<evidence type="ECO:0008006" key="2">
    <source>
        <dbReference type="Google" id="ProtNLM"/>
    </source>
</evidence>
<protein>
    <recommendedName>
        <fullName evidence="2">YkgJ family cysteine cluster protein</fullName>
    </recommendedName>
</protein>
<dbReference type="InterPro" id="IPR005358">
    <property type="entry name" value="Puta_zinc/iron-chelating_dom"/>
</dbReference>
<evidence type="ECO:0000313" key="1">
    <source>
        <dbReference type="EMBL" id="SFV54473.1"/>
    </source>
</evidence>
<sequence length="126" mass="14766">MQDIVTKDGFDYGFMPDACASCGGRCCTGESGYIYVNKNEMERLANFLRIEIEELKKEYLYKVGYKYSIKERQKDGNFECIFYDAKQDGCMVYGARPIQCRTFPFWEYYKTRVDELKKECPGIVNV</sequence>
<accession>A0A1W1BLU0</accession>
<dbReference type="PANTHER" id="PTHR35866">
    <property type="entry name" value="PUTATIVE-RELATED"/>
    <property type="match status" value="1"/>
</dbReference>
<gene>
    <name evidence="1" type="ORF">MNB_SM-7-159</name>
</gene>
<dbReference type="Pfam" id="PF03692">
    <property type="entry name" value="CxxCxxCC"/>
    <property type="match status" value="1"/>
</dbReference>
<dbReference type="AlphaFoldDB" id="A0A1W1BLU0"/>
<organism evidence="1">
    <name type="scientific">hydrothermal vent metagenome</name>
    <dbReference type="NCBI Taxonomy" id="652676"/>
    <lineage>
        <taxon>unclassified sequences</taxon>
        <taxon>metagenomes</taxon>
        <taxon>ecological metagenomes</taxon>
    </lineage>
</organism>
<dbReference type="EMBL" id="FPHB01000024">
    <property type="protein sequence ID" value="SFV54473.1"/>
    <property type="molecule type" value="Genomic_DNA"/>
</dbReference>
<name>A0A1W1BLU0_9ZZZZ</name>